<evidence type="ECO:0000313" key="1">
    <source>
        <dbReference type="Proteomes" id="UP000046395"/>
    </source>
</evidence>
<proteinExistence type="predicted"/>
<dbReference type="AlphaFoldDB" id="A0A5S6QNH6"/>
<sequence>MNKTFVCFLLPFGCGSLEGRPALHKLAERKRSSMEGDRTLMPVVGHVSVPPSFSDGDFHEWAACVVRRNGSTVDLRRVNGRSEIGVYRSERSIAKKFCPTRRGKGNLVAFQQQCLLPNESVYAFSAHLRRLLNMAIPSGYRESEMTSP</sequence>
<reference evidence="2" key="1">
    <citation type="submission" date="2019-12" db="UniProtKB">
        <authorList>
            <consortium name="WormBaseParasite"/>
        </authorList>
    </citation>
    <scope>IDENTIFICATION</scope>
</reference>
<organism evidence="1 2">
    <name type="scientific">Trichuris muris</name>
    <name type="common">Mouse whipworm</name>
    <dbReference type="NCBI Taxonomy" id="70415"/>
    <lineage>
        <taxon>Eukaryota</taxon>
        <taxon>Metazoa</taxon>
        <taxon>Ecdysozoa</taxon>
        <taxon>Nematoda</taxon>
        <taxon>Enoplea</taxon>
        <taxon>Dorylaimia</taxon>
        <taxon>Trichinellida</taxon>
        <taxon>Trichuridae</taxon>
        <taxon>Trichuris</taxon>
    </lineage>
</organism>
<evidence type="ECO:0000313" key="2">
    <source>
        <dbReference type="WBParaSite" id="TMUE_2000008743.1"/>
    </source>
</evidence>
<keyword evidence="1" id="KW-1185">Reference proteome</keyword>
<protein>
    <submittedName>
        <fullName evidence="2">Uncharacterized protein</fullName>
    </submittedName>
</protein>
<dbReference type="Proteomes" id="UP000046395">
    <property type="component" value="Unassembled WGS sequence"/>
</dbReference>
<name>A0A5S6QNH6_TRIMR</name>
<dbReference type="WBParaSite" id="TMUE_2000008743.1">
    <property type="protein sequence ID" value="TMUE_2000008743.1"/>
    <property type="gene ID" value="WBGene00290423"/>
</dbReference>
<accession>A0A5S6QNH6</accession>